<dbReference type="STRING" id="1121307.CLCY_2c00130"/>
<dbReference type="EMBL" id="LFVU01000027">
    <property type="protein sequence ID" value="KMT21253.1"/>
    <property type="molecule type" value="Genomic_DNA"/>
</dbReference>
<accession>A0A0J8DAC4</accession>
<protein>
    <recommendedName>
        <fullName evidence="8 10">NH(3)-dependent NAD(+) synthetase</fullName>
        <ecNumber evidence="8 10">6.3.1.5</ecNumber>
    </recommendedName>
</protein>
<feature type="binding site" evidence="8">
    <location>
        <begin position="33"/>
        <end position="40"/>
    </location>
    <ligand>
        <name>ATP</name>
        <dbReference type="ChEBI" id="CHEBI:30616"/>
    </ligand>
</feature>
<keyword evidence="5 8" id="KW-0067">ATP-binding</keyword>
<feature type="domain" description="NAD/GMP synthase" evidence="11">
    <location>
        <begin position="11"/>
        <end position="221"/>
    </location>
</feature>
<evidence type="ECO:0000256" key="10">
    <source>
        <dbReference type="RuleBase" id="RU003812"/>
    </source>
</evidence>
<dbReference type="EC" id="6.3.1.5" evidence="8 10"/>
<dbReference type="InterPro" id="IPR022310">
    <property type="entry name" value="NAD/GMP_synthase"/>
</dbReference>
<proteinExistence type="inferred from homology"/>
<dbReference type="InterPro" id="IPR003694">
    <property type="entry name" value="NAD_synthase"/>
</dbReference>
<dbReference type="GO" id="GO:0004359">
    <property type="term" value="F:glutaminase activity"/>
    <property type="evidence" value="ECO:0007669"/>
    <property type="project" value="InterPro"/>
</dbReference>
<keyword evidence="7 8" id="KW-0520">NAD</keyword>
<dbReference type="NCBIfam" id="NF010587">
    <property type="entry name" value="PRK13980.1"/>
    <property type="match status" value="1"/>
</dbReference>
<evidence type="ECO:0000256" key="4">
    <source>
        <dbReference type="ARBA" id="ARBA00022741"/>
    </source>
</evidence>
<reference evidence="12 13" key="1">
    <citation type="submission" date="2015-06" db="EMBL/GenBank/DDBJ databases">
        <title>Draft genome sequence of the purine-degrading Clostridium cylindrosporum HC-1 (DSM 605).</title>
        <authorList>
            <person name="Poehlein A."/>
            <person name="Schiel-Bengelsdorf B."/>
            <person name="Bengelsdorf F."/>
            <person name="Daniel R."/>
            <person name="Duerre P."/>
        </authorList>
    </citation>
    <scope>NUCLEOTIDE SEQUENCE [LARGE SCALE GENOMIC DNA]</scope>
    <source>
        <strain evidence="12 13">DSM 605</strain>
    </source>
</reference>
<comment type="function">
    <text evidence="8">Catalyzes the ATP-dependent amidation of deamido-NAD to form NAD. Uses ammonia as a nitrogen source.</text>
</comment>
<gene>
    <name evidence="8 12" type="primary">nadE</name>
    <name evidence="12" type="ORF">CLCY_2c00130</name>
</gene>
<evidence type="ECO:0000256" key="5">
    <source>
        <dbReference type="ARBA" id="ARBA00022840"/>
    </source>
</evidence>
<keyword evidence="2 8" id="KW-0436">Ligase</keyword>
<evidence type="ECO:0000256" key="6">
    <source>
        <dbReference type="ARBA" id="ARBA00022842"/>
    </source>
</evidence>
<dbReference type="HAMAP" id="MF_00193">
    <property type="entry name" value="NadE_ammonia_dep"/>
    <property type="match status" value="1"/>
</dbReference>
<organism evidence="12 13">
    <name type="scientific">Clostridium cylindrosporum DSM 605</name>
    <dbReference type="NCBI Taxonomy" id="1121307"/>
    <lineage>
        <taxon>Bacteria</taxon>
        <taxon>Bacillati</taxon>
        <taxon>Bacillota</taxon>
        <taxon>Clostridia</taxon>
        <taxon>Eubacteriales</taxon>
        <taxon>Clostridiaceae</taxon>
        <taxon>Clostridium</taxon>
    </lineage>
</organism>
<dbReference type="UniPathway" id="UPA00253">
    <property type="reaction ID" value="UER00333"/>
</dbReference>
<dbReference type="RefSeq" id="WP_341372101.1">
    <property type="nucleotide sequence ID" value="NZ_LFVU01000027.1"/>
</dbReference>
<comment type="subunit">
    <text evidence="8">Homodimer.</text>
</comment>
<comment type="similarity">
    <text evidence="1 8 9">Belongs to the NAD synthetase family.</text>
</comment>
<dbReference type="InterPro" id="IPR014729">
    <property type="entry name" value="Rossmann-like_a/b/a_fold"/>
</dbReference>
<feature type="binding site" evidence="8">
    <location>
        <position position="39"/>
    </location>
    <ligand>
        <name>Mg(2+)</name>
        <dbReference type="ChEBI" id="CHEBI:18420"/>
    </ligand>
</feature>
<evidence type="ECO:0000313" key="12">
    <source>
        <dbReference type="EMBL" id="KMT21253.1"/>
    </source>
</evidence>
<dbReference type="GO" id="GO:0005737">
    <property type="term" value="C:cytoplasm"/>
    <property type="evidence" value="ECO:0007669"/>
    <property type="project" value="InterPro"/>
</dbReference>
<evidence type="ECO:0000256" key="9">
    <source>
        <dbReference type="RuleBase" id="RU003811"/>
    </source>
</evidence>
<evidence type="ECO:0000256" key="2">
    <source>
        <dbReference type="ARBA" id="ARBA00022598"/>
    </source>
</evidence>
<evidence type="ECO:0000256" key="7">
    <source>
        <dbReference type="ARBA" id="ARBA00023027"/>
    </source>
</evidence>
<dbReference type="InterPro" id="IPR022926">
    <property type="entry name" value="NH(3)-dep_NAD(+)_synth"/>
</dbReference>
<keyword evidence="4 8" id="KW-0547">Nucleotide-binding</keyword>
<evidence type="ECO:0000313" key="13">
    <source>
        <dbReference type="Proteomes" id="UP000036756"/>
    </source>
</evidence>
<feature type="binding site" description="in other chain" evidence="8">
    <location>
        <position position="114"/>
    </location>
    <ligand>
        <name>deamido-NAD(+)</name>
        <dbReference type="ChEBI" id="CHEBI:58437"/>
        <note>ligand shared between two neighboring subunits</note>
    </ligand>
</feature>
<dbReference type="PATRIC" id="fig|1121307.3.peg.869"/>
<name>A0A0J8DAC4_CLOCY</name>
<dbReference type="Gene3D" id="3.40.50.620">
    <property type="entry name" value="HUPs"/>
    <property type="match status" value="1"/>
</dbReference>
<keyword evidence="13" id="KW-1185">Reference proteome</keyword>
<evidence type="ECO:0000256" key="3">
    <source>
        <dbReference type="ARBA" id="ARBA00022723"/>
    </source>
</evidence>
<feature type="binding site" description="in other chain" evidence="8">
    <location>
        <position position="147"/>
    </location>
    <ligand>
        <name>deamido-NAD(+)</name>
        <dbReference type="ChEBI" id="CHEBI:58437"/>
        <note>ligand shared between two neighboring subunits</note>
    </ligand>
</feature>
<evidence type="ECO:0000256" key="1">
    <source>
        <dbReference type="ARBA" id="ARBA00005859"/>
    </source>
</evidence>
<feature type="binding site" evidence="8">
    <location>
        <position position="185"/>
    </location>
    <ligand>
        <name>ATP</name>
        <dbReference type="ChEBI" id="CHEBI:30616"/>
    </ligand>
</feature>
<dbReference type="GO" id="GO:0005524">
    <property type="term" value="F:ATP binding"/>
    <property type="evidence" value="ECO:0007669"/>
    <property type="project" value="UniProtKB-UniRule"/>
</dbReference>
<dbReference type="GO" id="GO:0003952">
    <property type="term" value="F:NAD+ synthase (glutamine-hydrolyzing) activity"/>
    <property type="evidence" value="ECO:0007669"/>
    <property type="project" value="InterPro"/>
</dbReference>
<evidence type="ECO:0000256" key="8">
    <source>
        <dbReference type="HAMAP-Rule" id="MF_00193"/>
    </source>
</evidence>
<dbReference type="NCBIfam" id="TIGR00552">
    <property type="entry name" value="nadE"/>
    <property type="match status" value="1"/>
</dbReference>
<dbReference type="GO" id="GO:0008795">
    <property type="term" value="F:NAD+ synthase activity"/>
    <property type="evidence" value="ECO:0007669"/>
    <property type="project" value="UniProtKB-UniRule"/>
</dbReference>
<feature type="binding site" evidence="8">
    <location>
        <position position="139"/>
    </location>
    <ligand>
        <name>Mg(2+)</name>
        <dbReference type="ChEBI" id="CHEBI:18420"/>
    </ligand>
</feature>
<sequence>MYNMKDVEKVAEELVNWIKEKVKDAGCKGVVLGISGGIDSAVVAAAAKRAFPEDTLGIIMPCKSSDKDEIDAMKVIDALNINYKKVVLDNVFDSFISEVDHTYDKMAIANIKPRLRMTTLYYYAAMKGYLVAGTGNKSELTVGYFTKHGDSGVDMLPIASFVKRDVFRLAEYFNIPEEIINKAPSAGLWEDQTDEDEMGITYKELDEYILTGDAKDEVKDKIDLLNYRSAHKRSYPPIFTPSK</sequence>
<dbReference type="Pfam" id="PF02540">
    <property type="entry name" value="NAD_synthase"/>
    <property type="match status" value="1"/>
</dbReference>
<dbReference type="GO" id="GO:0009435">
    <property type="term" value="P:NAD+ biosynthetic process"/>
    <property type="evidence" value="ECO:0007669"/>
    <property type="project" value="UniProtKB-UniRule"/>
</dbReference>
<feature type="binding site" evidence="8">
    <location>
        <position position="154"/>
    </location>
    <ligand>
        <name>deamido-NAD(+)</name>
        <dbReference type="ChEBI" id="CHEBI:58437"/>
        <note>ligand shared between two neighboring subunits</note>
    </ligand>
</feature>
<keyword evidence="3 8" id="KW-0479">Metal-binding</keyword>
<dbReference type="GO" id="GO:0046872">
    <property type="term" value="F:metal ion binding"/>
    <property type="evidence" value="ECO:0007669"/>
    <property type="project" value="UniProtKB-KW"/>
</dbReference>
<comment type="caution">
    <text evidence="12">The sequence shown here is derived from an EMBL/GenBank/DDBJ whole genome shotgun (WGS) entry which is preliminary data.</text>
</comment>
<dbReference type="PANTHER" id="PTHR23090:SF9">
    <property type="entry name" value="GLUTAMINE-DEPENDENT NAD(+) SYNTHETASE"/>
    <property type="match status" value="1"/>
</dbReference>
<dbReference type="PANTHER" id="PTHR23090">
    <property type="entry name" value="NH 3 /GLUTAMINE-DEPENDENT NAD + SYNTHETASE"/>
    <property type="match status" value="1"/>
</dbReference>
<feature type="binding site" evidence="8">
    <location>
        <position position="163"/>
    </location>
    <ligand>
        <name>ATP</name>
        <dbReference type="ChEBI" id="CHEBI:30616"/>
    </ligand>
</feature>
<comment type="pathway">
    <text evidence="8">Cofactor biosynthesis; NAD(+) biosynthesis; NAD(+) from deamido-NAD(+) (ammonia route): step 1/1.</text>
</comment>
<comment type="catalytic activity">
    <reaction evidence="8 10">
        <text>deamido-NAD(+) + NH4(+) + ATP = AMP + diphosphate + NAD(+) + H(+)</text>
        <dbReference type="Rhea" id="RHEA:21188"/>
        <dbReference type="ChEBI" id="CHEBI:15378"/>
        <dbReference type="ChEBI" id="CHEBI:28938"/>
        <dbReference type="ChEBI" id="CHEBI:30616"/>
        <dbReference type="ChEBI" id="CHEBI:33019"/>
        <dbReference type="ChEBI" id="CHEBI:57540"/>
        <dbReference type="ChEBI" id="CHEBI:58437"/>
        <dbReference type="ChEBI" id="CHEBI:456215"/>
        <dbReference type="EC" id="6.3.1.5"/>
    </reaction>
</comment>
<dbReference type="CDD" id="cd00553">
    <property type="entry name" value="NAD_synthase"/>
    <property type="match status" value="1"/>
</dbReference>
<dbReference type="Proteomes" id="UP000036756">
    <property type="component" value="Unassembled WGS sequence"/>
</dbReference>
<dbReference type="AlphaFoldDB" id="A0A0J8DAC4"/>
<evidence type="ECO:0000259" key="11">
    <source>
        <dbReference type="Pfam" id="PF02540"/>
    </source>
</evidence>
<dbReference type="SUPFAM" id="SSF52402">
    <property type="entry name" value="Adenine nucleotide alpha hydrolases-like"/>
    <property type="match status" value="1"/>
</dbReference>
<keyword evidence="6 8" id="KW-0460">Magnesium</keyword>
<feature type="binding site" evidence="8">
    <location>
        <position position="134"/>
    </location>
    <ligand>
        <name>ATP</name>
        <dbReference type="ChEBI" id="CHEBI:30616"/>
    </ligand>
</feature>
<feature type="binding site" description="in other chain" evidence="8">
    <location>
        <begin position="231"/>
        <end position="232"/>
    </location>
    <ligand>
        <name>deamido-NAD(+)</name>
        <dbReference type="ChEBI" id="CHEBI:58437"/>
        <note>ligand shared between two neighboring subunits</note>
    </ligand>
</feature>